<dbReference type="Pfam" id="PF00753">
    <property type="entry name" value="Lactamase_B"/>
    <property type="match status" value="1"/>
</dbReference>
<dbReference type="Pfam" id="PF07521">
    <property type="entry name" value="RMMBL"/>
    <property type="match status" value="1"/>
</dbReference>
<protein>
    <submittedName>
        <fullName evidence="4">MBL fold metallo-hydrolase</fullName>
    </submittedName>
</protein>
<accession>A0A537J616</accession>
<dbReference type="AlphaFoldDB" id="A0A537J616"/>
<keyword evidence="1 4" id="KW-0378">Hydrolase</keyword>
<proteinExistence type="predicted"/>
<feature type="domain" description="Metallo-beta-lactamase" evidence="2">
    <location>
        <begin position="14"/>
        <end position="236"/>
    </location>
</feature>
<sequence length="456" mass="48832">MVRCTFYGAVRTVTGSMHLVEAGGARLLLDCGLFQGPRAQAAEINGRFPFPPSTLDAVLLSHAHLDHCGNLPTLVSAGFRGPIYCTPATQDLAALVMHDSAKIQQQDAHSVNKRLRQGERPVQPLYTTADVDRAIGRLTGVAYGTPVQVGTARITFANAGHILGSAITVVEADGRVLGFTGDLGRSNTLLLRPPATPPALDVLITESTYGDRTHEPYDTAVPRLGDAVRQTVARGGVVMIPAFAVDRTQDITYALYHLGAAGPAAAVPAFVDSPMAVSATQIYRRHPESLNDALRAELERHDDPFGSTTIRYIREIEESKTLNSRTDPFIVIATSGMCESGRILNHLSRHIGDPRAALLIVSFQAANTLGRRLADGVSPVHILGETYDVRLEVKALPAFSGHADGSEVLAWVRKIPRVGHVYCVHGEEAQSLALAQRLAAAGYAVDVPTRGQTVEV</sequence>
<dbReference type="PANTHER" id="PTHR11203:SF37">
    <property type="entry name" value="INTEGRATOR COMPLEX SUBUNIT 11"/>
    <property type="match status" value="1"/>
</dbReference>
<gene>
    <name evidence="4" type="ORF">E6H04_11395</name>
</gene>
<dbReference type="InterPro" id="IPR050698">
    <property type="entry name" value="MBL"/>
</dbReference>
<organism evidence="4 5">
    <name type="scientific">Candidatus Segetimicrobium genomatis</name>
    <dbReference type="NCBI Taxonomy" id="2569760"/>
    <lineage>
        <taxon>Bacteria</taxon>
        <taxon>Bacillati</taxon>
        <taxon>Candidatus Sysuimicrobiota</taxon>
        <taxon>Candidatus Sysuimicrobiia</taxon>
        <taxon>Candidatus Sysuimicrobiales</taxon>
        <taxon>Candidatus Segetimicrobiaceae</taxon>
        <taxon>Candidatus Segetimicrobium</taxon>
    </lineage>
</organism>
<evidence type="ECO:0000313" key="5">
    <source>
        <dbReference type="Proteomes" id="UP000320048"/>
    </source>
</evidence>
<dbReference type="InterPro" id="IPR011108">
    <property type="entry name" value="RMMBL"/>
</dbReference>
<name>A0A537J616_9BACT</name>
<dbReference type="CDD" id="cd16295">
    <property type="entry name" value="TTHA0252-CPSF-like_MBL-fold"/>
    <property type="match status" value="1"/>
</dbReference>
<dbReference type="Proteomes" id="UP000320048">
    <property type="component" value="Unassembled WGS sequence"/>
</dbReference>
<dbReference type="InterPro" id="IPR001279">
    <property type="entry name" value="Metallo-B-lactamas"/>
</dbReference>
<dbReference type="SMART" id="SM00849">
    <property type="entry name" value="Lactamase_B"/>
    <property type="match status" value="1"/>
</dbReference>
<dbReference type="GO" id="GO:0016787">
    <property type="term" value="F:hydrolase activity"/>
    <property type="evidence" value="ECO:0007669"/>
    <property type="project" value="UniProtKB-KW"/>
</dbReference>
<dbReference type="InterPro" id="IPR022712">
    <property type="entry name" value="Beta_Casp"/>
</dbReference>
<evidence type="ECO:0000259" key="2">
    <source>
        <dbReference type="SMART" id="SM00849"/>
    </source>
</evidence>
<dbReference type="Pfam" id="PF10996">
    <property type="entry name" value="Beta-Casp"/>
    <property type="match status" value="1"/>
</dbReference>
<dbReference type="SMART" id="SM01027">
    <property type="entry name" value="Beta-Casp"/>
    <property type="match status" value="1"/>
</dbReference>
<dbReference type="SUPFAM" id="SSF56281">
    <property type="entry name" value="Metallo-hydrolase/oxidoreductase"/>
    <property type="match status" value="1"/>
</dbReference>
<dbReference type="Gene3D" id="3.60.15.10">
    <property type="entry name" value="Ribonuclease Z/Hydroxyacylglutathione hydrolase-like"/>
    <property type="match status" value="1"/>
</dbReference>
<feature type="domain" description="Beta-Casp" evidence="3">
    <location>
        <begin position="248"/>
        <end position="373"/>
    </location>
</feature>
<dbReference type="GO" id="GO:0004521">
    <property type="term" value="F:RNA endonuclease activity"/>
    <property type="evidence" value="ECO:0007669"/>
    <property type="project" value="TreeGrafter"/>
</dbReference>
<dbReference type="InterPro" id="IPR036866">
    <property type="entry name" value="RibonucZ/Hydroxyglut_hydro"/>
</dbReference>
<dbReference type="PANTHER" id="PTHR11203">
    <property type="entry name" value="CLEAVAGE AND POLYADENYLATION SPECIFICITY FACTOR FAMILY MEMBER"/>
    <property type="match status" value="1"/>
</dbReference>
<comment type="caution">
    <text evidence="4">The sequence shown here is derived from an EMBL/GenBank/DDBJ whole genome shotgun (WGS) entry which is preliminary data.</text>
</comment>
<evidence type="ECO:0000313" key="4">
    <source>
        <dbReference type="EMBL" id="TMI78999.1"/>
    </source>
</evidence>
<evidence type="ECO:0000256" key="1">
    <source>
        <dbReference type="ARBA" id="ARBA00022801"/>
    </source>
</evidence>
<dbReference type="EMBL" id="VBAO01000323">
    <property type="protein sequence ID" value="TMI78999.1"/>
    <property type="molecule type" value="Genomic_DNA"/>
</dbReference>
<dbReference type="Gene3D" id="3.40.50.10890">
    <property type="match status" value="1"/>
</dbReference>
<reference evidence="4 5" key="1">
    <citation type="journal article" date="2019" name="Nat. Microbiol.">
        <title>Mediterranean grassland soil C-N compound turnover is dependent on rainfall and depth, and is mediated by genomically divergent microorganisms.</title>
        <authorList>
            <person name="Diamond S."/>
            <person name="Andeer P.F."/>
            <person name="Li Z."/>
            <person name="Crits-Christoph A."/>
            <person name="Burstein D."/>
            <person name="Anantharaman K."/>
            <person name="Lane K.R."/>
            <person name="Thomas B.C."/>
            <person name="Pan C."/>
            <person name="Northen T.R."/>
            <person name="Banfield J.F."/>
        </authorList>
    </citation>
    <scope>NUCLEOTIDE SEQUENCE [LARGE SCALE GENOMIC DNA]</scope>
    <source>
        <strain evidence="4">NP_7</strain>
    </source>
</reference>
<evidence type="ECO:0000259" key="3">
    <source>
        <dbReference type="SMART" id="SM01027"/>
    </source>
</evidence>